<gene>
    <name evidence="7" type="ORF">ASJ80_07975</name>
</gene>
<dbReference type="RefSeq" id="WP_069584070.1">
    <property type="nucleotide sequence ID" value="NZ_LMVM01000002.1"/>
</dbReference>
<dbReference type="InterPro" id="IPR000537">
    <property type="entry name" value="UbiA_prenyltransferase"/>
</dbReference>
<keyword evidence="2" id="KW-0808">Transferase</keyword>
<organism evidence="7 8">
    <name type="scientific">Methanobacterium bryantii</name>
    <dbReference type="NCBI Taxonomy" id="2161"/>
    <lineage>
        <taxon>Archaea</taxon>
        <taxon>Methanobacteriati</taxon>
        <taxon>Methanobacteriota</taxon>
        <taxon>Methanomada group</taxon>
        <taxon>Methanobacteria</taxon>
        <taxon>Methanobacteriales</taxon>
        <taxon>Methanobacteriaceae</taxon>
        <taxon>Methanobacterium</taxon>
    </lineage>
</organism>
<dbReference type="PANTHER" id="PTHR13929">
    <property type="entry name" value="1,4-DIHYDROXY-2-NAPHTHOATE OCTAPRENYLTRANSFERASE"/>
    <property type="match status" value="1"/>
</dbReference>
<dbReference type="GO" id="GO:0005886">
    <property type="term" value="C:plasma membrane"/>
    <property type="evidence" value="ECO:0007669"/>
    <property type="project" value="UniProtKB-SubCell"/>
</dbReference>
<evidence type="ECO:0000256" key="4">
    <source>
        <dbReference type="ARBA" id="ARBA00022989"/>
    </source>
</evidence>
<dbReference type="EMBL" id="LMVM01000002">
    <property type="protein sequence ID" value="PAV05663.1"/>
    <property type="molecule type" value="Genomic_DNA"/>
</dbReference>
<keyword evidence="7" id="KW-0830">Ubiquinone</keyword>
<sequence length="308" mass="33999">MNIKGDTLIKIVKLGRPMFLFDGFLLFIMGALLAVIFNAEFSLTKFIMGYSILLLCHLAVHYSNDYYDFKTDSLSGPSTVSAGSGVLLENPELKQFSKGFAVVLNLLSVVLAAVFTVIFSYPAEFFLLAVFGNFLAWFYTAPPLKLAYNRLGEVSNALYGILLPSAGFFTLMGTLTIPMLIFTIPLAFSRLFLTNSANIPDMEGDKLGGKITLVVANGRRFGFKFIGVSAFMMTLSFALISVTSLYPQVLNFKVITFISLIPLSLGILELLKMPLDRESATKYATFNIKSIFLIGILINSYFVFLILS</sequence>
<feature type="transmembrane region" description="Helical" evidence="6">
    <location>
        <begin position="20"/>
        <end position="39"/>
    </location>
</feature>
<keyword evidence="8" id="KW-1185">Reference proteome</keyword>
<evidence type="ECO:0000256" key="6">
    <source>
        <dbReference type="SAM" id="Phobius"/>
    </source>
</evidence>
<protein>
    <submittedName>
        <fullName evidence="7">Ubiquinone biosynthesis protein UbiA</fullName>
    </submittedName>
</protein>
<dbReference type="InterPro" id="IPR026046">
    <property type="entry name" value="UBIAD1"/>
</dbReference>
<proteinExistence type="predicted"/>
<feature type="transmembrane region" description="Helical" evidence="6">
    <location>
        <begin position="283"/>
        <end position="307"/>
    </location>
</feature>
<feature type="transmembrane region" description="Helical" evidence="6">
    <location>
        <begin position="99"/>
        <end position="118"/>
    </location>
</feature>
<evidence type="ECO:0000256" key="2">
    <source>
        <dbReference type="ARBA" id="ARBA00022679"/>
    </source>
</evidence>
<feature type="transmembrane region" description="Helical" evidence="6">
    <location>
        <begin position="252"/>
        <end position="271"/>
    </location>
</feature>
<dbReference type="GO" id="GO:0042371">
    <property type="term" value="P:vitamin K biosynthetic process"/>
    <property type="evidence" value="ECO:0007669"/>
    <property type="project" value="TreeGrafter"/>
</dbReference>
<name>A0A2A2H8R8_METBR</name>
<evidence type="ECO:0000313" key="7">
    <source>
        <dbReference type="EMBL" id="PAV05663.1"/>
    </source>
</evidence>
<accession>A0A2A2H8R8</accession>
<dbReference type="GO" id="GO:0004659">
    <property type="term" value="F:prenyltransferase activity"/>
    <property type="evidence" value="ECO:0007669"/>
    <property type="project" value="InterPro"/>
</dbReference>
<feature type="transmembrane region" description="Helical" evidence="6">
    <location>
        <begin position="125"/>
        <end position="141"/>
    </location>
</feature>
<evidence type="ECO:0000313" key="8">
    <source>
        <dbReference type="Proteomes" id="UP000217784"/>
    </source>
</evidence>
<feature type="transmembrane region" description="Helical" evidence="6">
    <location>
        <begin position="46"/>
        <end position="63"/>
    </location>
</feature>
<dbReference type="Pfam" id="PF01040">
    <property type="entry name" value="UbiA"/>
    <property type="match status" value="1"/>
</dbReference>
<evidence type="ECO:0000256" key="3">
    <source>
        <dbReference type="ARBA" id="ARBA00022692"/>
    </source>
</evidence>
<feature type="transmembrane region" description="Helical" evidence="6">
    <location>
        <begin position="225"/>
        <end position="246"/>
    </location>
</feature>
<keyword evidence="4 6" id="KW-1133">Transmembrane helix</keyword>
<dbReference type="AlphaFoldDB" id="A0A2A2H8R8"/>
<reference evidence="7 8" key="1">
    <citation type="journal article" date="2017" name="BMC Genomics">
        <title>Genomic analysis of methanogenic archaea reveals a shift towards energy conservation.</title>
        <authorList>
            <person name="Gilmore S.P."/>
            <person name="Henske J.K."/>
            <person name="Sexton J.A."/>
            <person name="Solomon K.V."/>
            <person name="Seppala S."/>
            <person name="Yoo J.I."/>
            <person name="Huyett L.M."/>
            <person name="Pressman A."/>
            <person name="Cogan J.Z."/>
            <person name="Kivenson V."/>
            <person name="Peng X."/>
            <person name="Tan Y."/>
            <person name="Valentine D.L."/>
            <person name="O'Malley M.A."/>
        </authorList>
    </citation>
    <scope>NUCLEOTIDE SEQUENCE [LARGE SCALE GENOMIC DNA]</scope>
    <source>
        <strain evidence="7 8">M.o.H.</strain>
    </source>
</reference>
<dbReference type="Proteomes" id="UP000217784">
    <property type="component" value="Unassembled WGS sequence"/>
</dbReference>
<dbReference type="GO" id="GO:0009234">
    <property type="term" value="P:menaquinone biosynthetic process"/>
    <property type="evidence" value="ECO:0007669"/>
    <property type="project" value="TreeGrafter"/>
</dbReference>
<keyword evidence="5 6" id="KW-0472">Membrane</keyword>
<dbReference type="PANTHER" id="PTHR13929:SF0">
    <property type="entry name" value="UBIA PRENYLTRANSFERASE DOMAIN-CONTAINING PROTEIN 1"/>
    <property type="match status" value="1"/>
</dbReference>
<dbReference type="OrthoDB" id="26687at2157"/>
<feature type="transmembrane region" description="Helical" evidence="6">
    <location>
        <begin position="161"/>
        <end position="188"/>
    </location>
</feature>
<evidence type="ECO:0000256" key="5">
    <source>
        <dbReference type="ARBA" id="ARBA00023136"/>
    </source>
</evidence>
<comment type="caution">
    <text evidence="7">The sequence shown here is derived from an EMBL/GenBank/DDBJ whole genome shotgun (WGS) entry which is preliminary data.</text>
</comment>
<dbReference type="CDD" id="cd13962">
    <property type="entry name" value="PT_UbiA_UBIAD1"/>
    <property type="match status" value="1"/>
</dbReference>
<comment type="subcellular location">
    <subcellularLocation>
        <location evidence="1">Cell membrane</location>
        <topology evidence="1">Multi-pass membrane protein</topology>
    </subcellularLocation>
</comment>
<evidence type="ECO:0000256" key="1">
    <source>
        <dbReference type="ARBA" id="ARBA00004651"/>
    </source>
</evidence>
<keyword evidence="3 6" id="KW-0812">Transmembrane</keyword>